<dbReference type="InterPro" id="IPR036388">
    <property type="entry name" value="WH-like_DNA-bd_sf"/>
</dbReference>
<evidence type="ECO:0000256" key="3">
    <source>
        <dbReference type="ARBA" id="ARBA00023012"/>
    </source>
</evidence>
<feature type="modified residue" description="4-aspartylphosphate" evidence="7">
    <location>
        <position position="54"/>
    </location>
</feature>
<dbReference type="InterPro" id="IPR000792">
    <property type="entry name" value="Tscrpt_reg_LuxR_C"/>
</dbReference>
<dbReference type="GO" id="GO:0005829">
    <property type="term" value="C:cytosol"/>
    <property type="evidence" value="ECO:0007669"/>
    <property type="project" value="TreeGrafter"/>
</dbReference>
<evidence type="ECO:0000256" key="1">
    <source>
        <dbReference type="ARBA" id="ARBA00004496"/>
    </source>
</evidence>
<dbReference type="SUPFAM" id="SSF52172">
    <property type="entry name" value="CheY-like"/>
    <property type="match status" value="1"/>
</dbReference>
<evidence type="ECO:0000259" key="8">
    <source>
        <dbReference type="PROSITE" id="PS50043"/>
    </source>
</evidence>
<comment type="subcellular location">
    <subcellularLocation>
        <location evidence="1">Cytoplasm</location>
    </subcellularLocation>
</comment>
<dbReference type="CDD" id="cd06170">
    <property type="entry name" value="LuxR_C_like"/>
    <property type="match status" value="1"/>
</dbReference>
<evidence type="ECO:0000313" key="10">
    <source>
        <dbReference type="EMBL" id="PXW86228.1"/>
    </source>
</evidence>
<protein>
    <submittedName>
        <fullName evidence="10">LuxR family two component transcriptional regulator</fullName>
    </submittedName>
</protein>
<feature type="domain" description="HTH luxR-type" evidence="8">
    <location>
        <begin position="132"/>
        <end position="197"/>
    </location>
</feature>
<dbReference type="PROSITE" id="PS50110">
    <property type="entry name" value="RESPONSE_REGULATORY"/>
    <property type="match status" value="1"/>
</dbReference>
<reference evidence="10 11" key="1">
    <citation type="submission" date="2018-05" db="EMBL/GenBank/DDBJ databases">
        <title>Genomic Encyclopedia of Type Strains, Phase IV (KMG-IV): sequencing the most valuable type-strain genomes for metagenomic binning, comparative biology and taxonomic classification.</title>
        <authorList>
            <person name="Goeker M."/>
        </authorList>
    </citation>
    <scope>NUCLEOTIDE SEQUENCE [LARGE SCALE GENOMIC DNA]</scope>
    <source>
        <strain evidence="10 11">DSM 28556</strain>
    </source>
</reference>
<dbReference type="Gene3D" id="3.40.50.2300">
    <property type="match status" value="1"/>
</dbReference>
<dbReference type="SMART" id="SM00421">
    <property type="entry name" value="HTH_LUXR"/>
    <property type="match status" value="1"/>
</dbReference>
<dbReference type="GO" id="GO:0032993">
    <property type="term" value="C:protein-DNA complex"/>
    <property type="evidence" value="ECO:0007669"/>
    <property type="project" value="TreeGrafter"/>
</dbReference>
<evidence type="ECO:0000313" key="11">
    <source>
        <dbReference type="Proteomes" id="UP000247978"/>
    </source>
</evidence>
<dbReference type="Gene3D" id="6.10.250.690">
    <property type="match status" value="1"/>
</dbReference>
<dbReference type="InterPro" id="IPR039420">
    <property type="entry name" value="WalR-like"/>
</dbReference>
<dbReference type="PANTHER" id="PTHR48111:SF1">
    <property type="entry name" value="TWO-COMPONENT RESPONSE REGULATOR ORR33"/>
    <property type="match status" value="1"/>
</dbReference>
<evidence type="ECO:0000256" key="4">
    <source>
        <dbReference type="ARBA" id="ARBA00023015"/>
    </source>
</evidence>
<keyword evidence="2 7" id="KW-0597">Phosphoprotein</keyword>
<evidence type="ECO:0000256" key="6">
    <source>
        <dbReference type="ARBA" id="ARBA00023163"/>
    </source>
</evidence>
<keyword evidence="3" id="KW-0902">Two-component regulatory system</keyword>
<evidence type="ECO:0000256" key="5">
    <source>
        <dbReference type="ARBA" id="ARBA00023125"/>
    </source>
</evidence>
<dbReference type="InterPro" id="IPR011006">
    <property type="entry name" value="CheY-like_superfamily"/>
</dbReference>
<keyword evidence="11" id="KW-1185">Reference proteome</keyword>
<dbReference type="InterPro" id="IPR001789">
    <property type="entry name" value="Sig_transdc_resp-reg_receiver"/>
</dbReference>
<dbReference type="OrthoDB" id="3190595at2"/>
<gene>
    <name evidence="10" type="ORF">DFR56_10842</name>
</gene>
<dbReference type="PRINTS" id="PR00038">
    <property type="entry name" value="HTHLUXR"/>
</dbReference>
<dbReference type="Proteomes" id="UP000247978">
    <property type="component" value="Unassembled WGS sequence"/>
</dbReference>
<dbReference type="AlphaFoldDB" id="A0A2V3VZK5"/>
<dbReference type="GO" id="GO:0000976">
    <property type="term" value="F:transcription cis-regulatory region binding"/>
    <property type="evidence" value="ECO:0007669"/>
    <property type="project" value="TreeGrafter"/>
</dbReference>
<name>A0A2V3VZK5_9BACI</name>
<dbReference type="CDD" id="cd17574">
    <property type="entry name" value="REC_OmpR"/>
    <property type="match status" value="1"/>
</dbReference>
<dbReference type="PROSITE" id="PS50043">
    <property type="entry name" value="HTH_LUXR_2"/>
    <property type="match status" value="1"/>
</dbReference>
<dbReference type="SMART" id="SM00448">
    <property type="entry name" value="REC"/>
    <property type="match status" value="1"/>
</dbReference>
<dbReference type="Pfam" id="PF00196">
    <property type="entry name" value="GerE"/>
    <property type="match status" value="1"/>
</dbReference>
<feature type="domain" description="Response regulatory" evidence="9">
    <location>
        <begin position="5"/>
        <end position="121"/>
    </location>
</feature>
<dbReference type="PANTHER" id="PTHR48111">
    <property type="entry name" value="REGULATOR OF RPOS"/>
    <property type="match status" value="1"/>
</dbReference>
<evidence type="ECO:0000256" key="7">
    <source>
        <dbReference type="PROSITE-ProRule" id="PRU00169"/>
    </source>
</evidence>
<evidence type="ECO:0000256" key="2">
    <source>
        <dbReference type="ARBA" id="ARBA00022553"/>
    </source>
</evidence>
<keyword evidence="5" id="KW-0238">DNA-binding</keyword>
<accession>A0A2V3VZK5</accession>
<dbReference type="InterPro" id="IPR016032">
    <property type="entry name" value="Sig_transdc_resp-reg_C-effctor"/>
</dbReference>
<proteinExistence type="predicted"/>
<dbReference type="GO" id="GO:0006355">
    <property type="term" value="P:regulation of DNA-templated transcription"/>
    <property type="evidence" value="ECO:0007669"/>
    <property type="project" value="InterPro"/>
</dbReference>
<keyword evidence="4" id="KW-0805">Transcription regulation</keyword>
<dbReference type="EMBL" id="QJJQ01000008">
    <property type="protein sequence ID" value="PXW86228.1"/>
    <property type="molecule type" value="Genomic_DNA"/>
</dbReference>
<dbReference type="RefSeq" id="WP_110395651.1">
    <property type="nucleotide sequence ID" value="NZ_JBHUHB010000001.1"/>
</dbReference>
<comment type="caution">
    <text evidence="10">The sequence shown here is derived from an EMBL/GenBank/DDBJ whole genome shotgun (WGS) entry which is preliminary data.</text>
</comment>
<dbReference type="Pfam" id="PF00072">
    <property type="entry name" value="Response_reg"/>
    <property type="match status" value="1"/>
</dbReference>
<organism evidence="10 11">
    <name type="scientific">Pseudogracilibacillus auburnensis</name>
    <dbReference type="NCBI Taxonomy" id="1494959"/>
    <lineage>
        <taxon>Bacteria</taxon>
        <taxon>Bacillati</taxon>
        <taxon>Bacillota</taxon>
        <taxon>Bacilli</taxon>
        <taxon>Bacillales</taxon>
        <taxon>Bacillaceae</taxon>
        <taxon>Pseudogracilibacillus</taxon>
    </lineage>
</organism>
<dbReference type="FunFam" id="3.40.50.2300:FF:000001">
    <property type="entry name" value="DNA-binding response regulator PhoB"/>
    <property type="match status" value="1"/>
</dbReference>
<sequence>MMKGKILIAEDEKKIRSLLRLYLEQNEYTVITAKNGRVALERMKENTVDLIVLDILMPELSGLDVCKELRKNYKYKDVPVIYLSSLNEKQSIISGLEIGGDDYMTKPFDPNELVARINAILRRTKNNRGEKTDIYYEDLTFQETQIVELMERGFTNKEIALKLSLTEGTVKVYNHTIYQKLQVRNRTQAIVRAKEIQLI</sequence>
<dbReference type="SUPFAM" id="SSF46894">
    <property type="entry name" value="C-terminal effector domain of the bipartite response regulators"/>
    <property type="match status" value="1"/>
</dbReference>
<evidence type="ECO:0000259" key="9">
    <source>
        <dbReference type="PROSITE" id="PS50110"/>
    </source>
</evidence>
<dbReference type="Gene3D" id="1.10.10.10">
    <property type="entry name" value="Winged helix-like DNA-binding domain superfamily/Winged helix DNA-binding domain"/>
    <property type="match status" value="1"/>
</dbReference>
<dbReference type="GO" id="GO:0000156">
    <property type="term" value="F:phosphorelay response regulator activity"/>
    <property type="evidence" value="ECO:0007669"/>
    <property type="project" value="TreeGrafter"/>
</dbReference>
<keyword evidence="6" id="KW-0804">Transcription</keyword>